<keyword evidence="8" id="KW-0411">Iron-sulfur</keyword>
<proteinExistence type="inferred from homology"/>
<dbReference type="PIRSF" id="PIRSF020275">
    <property type="entry name" value="RadSAM_TM0948_prd"/>
    <property type="match status" value="1"/>
</dbReference>
<evidence type="ECO:0000256" key="10">
    <source>
        <dbReference type="ARBA" id="ARBA00023239"/>
    </source>
</evidence>
<dbReference type="GeneID" id="8739214"/>
<dbReference type="GO" id="GO:0046872">
    <property type="term" value="F:metal ion binding"/>
    <property type="evidence" value="ECO:0007669"/>
    <property type="project" value="UniProtKB-KW"/>
</dbReference>
<evidence type="ECO:0000256" key="7">
    <source>
        <dbReference type="ARBA" id="ARBA00023004"/>
    </source>
</evidence>
<evidence type="ECO:0000256" key="3">
    <source>
        <dbReference type="ARBA" id="ARBA00006804"/>
    </source>
</evidence>
<keyword evidence="10" id="KW-0456">Lyase</keyword>
<evidence type="ECO:0000313" key="12">
    <source>
        <dbReference type="EMBL" id="ADB57620.1"/>
    </source>
</evidence>
<dbReference type="Proteomes" id="UP000001901">
    <property type="component" value="Chromosome"/>
</dbReference>
<organism evidence="12 13">
    <name type="scientific">Archaeoglobus profundus (strain DSM 5631 / JCM 9629 / NBRC 100127 / Av18)</name>
    <dbReference type="NCBI Taxonomy" id="572546"/>
    <lineage>
        <taxon>Archaea</taxon>
        <taxon>Methanobacteriati</taxon>
        <taxon>Methanobacteriota</taxon>
        <taxon>Archaeoglobi</taxon>
        <taxon>Archaeoglobales</taxon>
        <taxon>Archaeoglobaceae</taxon>
        <taxon>Archaeoglobus</taxon>
    </lineage>
</organism>
<dbReference type="PROSITE" id="PS51918">
    <property type="entry name" value="RADICAL_SAM"/>
    <property type="match status" value="1"/>
</dbReference>
<dbReference type="HOGENOM" id="CLU_1080107_0_0_2"/>
<dbReference type="PANTHER" id="PTHR43787:SF13">
    <property type="entry name" value="FEMO COFACTOR BIOSYNTHESIS PROTEIN NIFB"/>
    <property type="match status" value="1"/>
</dbReference>
<evidence type="ECO:0000256" key="6">
    <source>
        <dbReference type="ARBA" id="ARBA00022723"/>
    </source>
</evidence>
<dbReference type="GO" id="GO:0051539">
    <property type="term" value="F:4 iron, 4 sulfur cluster binding"/>
    <property type="evidence" value="ECO:0007669"/>
    <property type="project" value="UniProtKB-KW"/>
</dbReference>
<dbReference type="InterPro" id="IPR058240">
    <property type="entry name" value="rSAM_sf"/>
</dbReference>
<evidence type="ECO:0000256" key="1">
    <source>
        <dbReference type="ARBA" id="ARBA00001966"/>
    </source>
</evidence>
<reference evidence="12 13" key="1">
    <citation type="journal article" date="2010" name="Stand. Genomic Sci.">
        <title>Complete genome sequence of Archaeoglobus profundus type strain (AV18).</title>
        <authorList>
            <person name="von Jan M."/>
            <person name="Lapidus A."/>
            <person name="Del Rio T.G."/>
            <person name="Copeland A."/>
            <person name="Tice H."/>
            <person name="Cheng J.F."/>
            <person name="Lucas S."/>
            <person name="Chen F."/>
            <person name="Nolan M."/>
            <person name="Goodwin L."/>
            <person name="Han C."/>
            <person name="Pitluck S."/>
            <person name="Liolios K."/>
            <person name="Ivanova N."/>
            <person name="Mavromatis K."/>
            <person name="Ovchinnikova G."/>
            <person name="Chertkov O."/>
            <person name="Pati A."/>
            <person name="Chen A."/>
            <person name="Palaniappan K."/>
            <person name="Land M."/>
            <person name="Hauser L."/>
            <person name="Chang Y.J."/>
            <person name="Jeffries C.D."/>
            <person name="Saunders E."/>
            <person name="Brettin T."/>
            <person name="Detter J.C."/>
            <person name="Chain P."/>
            <person name="Eichinger K."/>
            <person name="Huber H."/>
            <person name="Spring S."/>
            <person name="Rohde M."/>
            <person name="Goker M."/>
            <person name="Wirth R."/>
            <person name="Woyke T."/>
            <person name="Bristow J."/>
            <person name="Eisen J.A."/>
            <person name="Markowitz V."/>
            <person name="Hugenholtz P."/>
            <person name="Kyrpides N.C."/>
            <person name="Klenk H.P."/>
        </authorList>
    </citation>
    <scope>NUCLEOTIDE SEQUENCE [LARGE SCALE GENOMIC DNA]</scope>
    <source>
        <strain evidence="13">DSM 5631 / JCM 9629 / NBRC 100127 / Av18</strain>
    </source>
</reference>
<evidence type="ECO:0000256" key="9">
    <source>
        <dbReference type="ARBA" id="ARBA00023231"/>
    </source>
</evidence>
<keyword evidence="5" id="KW-0949">S-adenosyl-L-methionine</keyword>
<keyword evidence="9" id="KW-0535">Nitrogen fixation</keyword>
<evidence type="ECO:0000256" key="8">
    <source>
        <dbReference type="ARBA" id="ARBA00023014"/>
    </source>
</evidence>
<dbReference type="RefSeq" id="WP_012939956.1">
    <property type="nucleotide sequence ID" value="NC_013741.1"/>
</dbReference>
<dbReference type="PaxDb" id="572546-Arcpr_0555"/>
<keyword evidence="6" id="KW-0479">Metal-binding</keyword>
<feature type="domain" description="Radical SAM core" evidence="11">
    <location>
        <begin position="28"/>
        <end position="209"/>
    </location>
</feature>
<comment type="cofactor">
    <cofactor evidence="1">
        <name>[4Fe-4S] cluster</name>
        <dbReference type="ChEBI" id="CHEBI:49883"/>
    </cofactor>
</comment>
<keyword evidence="4" id="KW-0004">4Fe-4S</keyword>
<dbReference type="SFLD" id="SFLDS00029">
    <property type="entry name" value="Radical_SAM"/>
    <property type="match status" value="1"/>
</dbReference>
<dbReference type="eggNOG" id="arCOG05120">
    <property type="taxonomic scope" value="Archaea"/>
</dbReference>
<dbReference type="InterPro" id="IPR007197">
    <property type="entry name" value="rSAM"/>
</dbReference>
<evidence type="ECO:0000256" key="5">
    <source>
        <dbReference type="ARBA" id="ARBA00022691"/>
    </source>
</evidence>
<dbReference type="GO" id="GO:0016829">
    <property type="term" value="F:lyase activity"/>
    <property type="evidence" value="ECO:0007669"/>
    <property type="project" value="UniProtKB-KW"/>
</dbReference>
<protein>
    <submittedName>
        <fullName evidence="12">Radical SAM domain protein</fullName>
    </submittedName>
</protein>
<dbReference type="AlphaFoldDB" id="D2RH45"/>
<evidence type="ECO:0000256" key="2">
    <source>
        <dbReference type="ARBA" id="ARBA00005155"/>
    </source>
</evidence>
<dbReference type="InterPro" id="IPR016771">
    <property type="entry name" value="Fe-S_OxRdtase_rSAM_TM0948_prd"/>
</dbReference>
<dbReference type="Pfam" id="PF04055">
    <property type="entry name" value="Radical_SAM"/>
    <property type="match status" value="1"/>
</dbReference>
<dbReference type="EMBL" id="CP001857">
    <property type="protein sequence ID" value="ADB57620.1"/>
    <property type="molecule type" value="Genomic_DNA"/>
</dbReference>
<keyword evidence="13" id="KW-1185">Reference proteome</keyword>
<keyword evidence="7" id="KW-0408">Iron</keyword>
<comment type="similarity">
    <text evidence="3">Belongs to the radical SAM superfamily. NifB family.</text>
</comment>
<dbReference type="KEGG" id="apo:Arcpr_0555"/>
<name>D2RH45_ARCPA</name>
<dbReference type="InterPro" id="IPR013785">
    <property type="entry name" value="Aldolase_TIM"/>
</dbReference>
<dbReference type="Gene3D" id="3.20.20.70">
    <property type="entry name" value="Aldolase class I"/>
    <property type="match status" value="1"/>
</dbReference>
<dbReference type="OrthoDB" id="371936at2157"/>
<dbReference type="CDD" id="cd01335">
    <property type="entry name" value="Radical_SAM"/>
    <property type="match status" value="1"/>
</dbReference>
<dbReference type="STRING" id="572546.Arcpr_0555"/>
<dbReference type="PANTHER" id="PTHR43787">
    <property type="entry name" value="FEMO COFACTOR BIOSYNTHESIS PROTEIN NIFB-RELATED"/>
    <property type="match status" value="1"/>
</dbReference>
<accession>D2RH45</accession>
<comment type="pathway">
    <text evidence="2">Cofactor biosynthesis; Fe-Mo cofactor biosynthesis.</text>
</comment>
<dbReference type="SUPFAM" id="SSF102114">
    <property type="entry name" value="Radical SAM enzymes"/>
    <property type="match status" value="1"/>
</dbReference>
<sequence>MSFDPIERARKVEDIVMQNDKRKYYRFRYTRYYGGIVTADTVGCNLLCAYCWNYFKNLRPEKYGEFYSPEEVAEKLRKIARAKNCYLFRISGAEPILGERSAKHVAKVISLVDGEFILETNGLMLGYNSDIVNLLVGLNVVVRVTIKGWDEDSFEKITGAKGEYFRYQLKAVENLAKKGVPFWVAIMYDVFGEEGVKALKEKLPVPLQN</sequence>
<evidence type="ECO:0000259" key="11">
    <source>
        <dbReference type="PROSITE" id="PS51918"/>
    </source>
</evidence>
<evidence type="ECO:0000256" key="4">
    <source>
        <dbReference type="ARBA" id="ARBA00022485"/>
    </source>
</evidence>
<gene>
    <name evidence="12" type="ordered locus">Arcpr_0555</name>
</gene>
<evidence type="ECO:0000313" key="13">
    <source>
        <dbReference type="Proteomes" id="UP000001901"/>
    </source>
</evidence>